<evidence type="ECO:0000256" key="2">
    <source>
        <dbReference type="ARBA" id="ARBA00022723"/>
    </source>
</evidence>
<evidence type="ECO:0000256" key="5">
    <source>
        <dbReference type="ARBA" id="ARBA00023014"/>
    </source>
</evidence>
<accession>A0A382NB50</accession>
<feature type="non-terminal residue" evidence="7">
    <location>
        <position position="288"/>
    </location>
</feature>
<dbReference type="PANTHER" id="PTHR21266">
    <property type="entry name" value="IRON-SULFUR DOMAIN CONTAINING PROTEIN"/>
    <property type="match status" value="1"/>
</dbReference>
<reference evidence="7" key="1">
    <citation type="submission" date="2018-05" db="EMBL/GenBank/DDBJ databases">
        <authorList>
            <person name="Lanie J.A."/>
            <person name="Ng W.-L."/>
            <person name="Kazmierczak K.M."/>
            <person name="Andrzejewski T.M."/>
            <person name="Davidsen T.M."/>
            <person name="Wayne K.J."/>
            <person name="Tettelin H."/>
            <person name="Glass J.I."/>
            <person name="Rusch D."/>
            <person name="Podicherti R."/>
            <person name="Tsui H.-C.T."/>
            <person name="Winkler M.E."/>
        </authorList>
    </citation>
    <scope>NUCLEOTIDE SEQUENCE</scope>
</reference>
<evidence type="ECO:0000256" key="3">
    <source>
        <dbReference type="ARBA" id="ARBA00023002"/>
    </source>
</evidence>
<dbReference type="Pfam" id="PF19112">
    <property type="entry name" value="VanA_C"/>
    <property type="match status" value="1"/>
</dbReference>
<evidence type="ECO:0000256" key="4">
    <source>
        <dbReference type="ARBA" id="ARBA00023004"/>
    </source>
</evidence>
<dbReference type="EMBL" id="UINC01098343">
    <property type="protein sequence ID" value="SVC56791.1"/>
    <property type="molecule type" value="Genomic_DNA"/>
</dbReference>
<dbReference type="Pfam" id="PF00355">
    <property type="entry name" value="Rieske"/>
    <property type="match status" value="1"/>
</dbReference>
<evidence type="ECO:0000259" key="6">
    <source>
        <dbReference type="PROSITE" id="PS51296"/>
    </source>
</evidence>
<dbReference type="SUPFAM" id="SSF55961">
    <property type="entry name" value="Bet v1-like"/>
    <property type="match status" value="1"/>
</dbReference>
<dbReference type="InterPro" id="IPR036922">
    <property type="entry name" value="Rieske_2Fe-2S_sf"/>
</dbReference>
<proteinExistence type="predicted"/>
<protein>
    <recommendedName>
        <fullName evidence="6">Rieske domain-containing protein</fullName>
    </recommendedName>
</protein>
<keyword evidence="4" id="KW-0408">Iron</keyword>
<keyword evidence="2" id="KW-0479">Metal-binding</keyword>
<gene>
    <name evidence="7" type="ORF">METZ01_LOCUS309645</name>
</gene>
<dbReference type="SUPFAM" id="SSF50022">
    <property type="entry name" value="ISP domain"/>
    <property type="match status" value="1"/>
</dbReference>
<keyword evidence="3" id="KW-0560">Oxidoreductase</keyword>
<evidence type="ECO:0000313" key="7">
    <source>
        <dbReference type="EMBL" id="SVC56791.1"/>
    </source>
</evidence>
<dbReference type="PROSITE" id="PS51296">
    <property type="entry name" value="RIESKE"/>
    <property type="match status" value="1"/>
</dbReference>
<dbReference type="AlphaFoldDB" id="A0A382NB50"/>
<keyword evidence="5" id="KW-0411">Iron-sulfur</keyword>
<name>A0A382NB50_9ZZZZ</name>
<dbReference type="Gene3D" id="2.102.10.10">
    <property type="entry name" value="Rieske [2Fe-2S] iron-sulphur domain"/>
    <property type="match status" value="1"/>
</dbReference>
<dbReference type="Gene3D" id="3.90.380.10">
    <property type="entry name" value="Naphthalene 1,2-dioxygenase Alpha Subunit, Chain A, domain 1"/>
    <property type="match status" value="1"/>
</dbReference>
<dbReference type="GO" id="GO:0051537">
    <property type="term" value="F:2 iron, 2 sulfur cluster binding"/>
    <property type="evidence" value="ECO:0007669"/>
    <property type="project" value="UniProtKB-KW"/>
</dbReference>
<dbReference type="GO" id="GO:0046872">
    <property type="term" value="F:metal ion binding"/>
    <property type="evidence" value="ECO:0007669"/>
    <property type="project" value="UniProtKB-KW"/>
</dbReference>
<dbReference type="InterPro" id="IPR017941">
    <property type="entry name" value="Rieske_2Fe-2S"/>
</dbReference>
<organism evidence="7">
    <name type="scientific">marine metagenome</name>
    <dbReference type="NCBI Taxonomy" id="408172"/>
    <lineage>
        <taxon>unclassified sequences</taxon>
        <taxon>metagenomes</taxon>
        <taxon>ecological metagenomes</taxon>
    </lineage>
</organism>
<dbReference type="PANTHER" id="PTHR21266:SF60">
    <property type="entry name" value="3-KETOSTEROID-9-ALPHA-MONOOXYGENASE, OXYGENASE COMPONENT"/>
    <property type="match status" value="1"/>
</dbReference>
<keyword evidence="1" id="KW-0001">2Fe-2S</keyword>
<dbReference type="InterPro" id="IPR044043">
    <property type="entry name" value="VanA_C_cat"/>
</dbReference>
<feature type="domain" description="Rieske" evidence="6">
    <location>
        <begin position="7"/>
        <end position="108"/>
    </location>
</feature>
<evidence type="ECO:0000256" key="1">
    <source>
        <dbReference type="ARBA" id="ARBA00022714"/>
    </source>
</evidence>
<sequence>MFLENCWYMIAWSHEISREPMRRIVLNRPIVVYRKKDEFPVALEDRCVHKSIPLSLGTVIGDRIQCRYHGMEYDCTGQCVKIPGQENIPSIARITVYPVTERFGCIWVWIGDEAEPNDSQIPDFHWLVDDKLGRVRGYNHLQANYMLLNENLLDLSHIGFLHSTTVGSSEFGEKAEVEAETENDKVRVSRWTIDVPPQPTYGLLGQYIGNVDRWQISEFQPPCHHVVDTGAVNTGTGAPEGKKGKNRVDIKVCHTVTPEKENSSHYFWCVSHPLNGVLADPAVKEEYY</sequence>
<dbReference type="GO" id="GO:0016491">
    <property type="term" value="F:oxidoreductase activity"/>
    <property type="evidence" value="ECO:0007669"/>
    <property type="project" value="UniProtKB-KW"/>
</dbReference>
<dbReference type="CDD" id="cd08878">
    <property type="entry name" value="RHO_alpha_C_DMO-like"/>
    <property type="match status" value="1"/>
</dbReference>
<dbReference type="InterPro" id="IPR050584">
    <property type="entry name" value="Cholesterol_7-desaturase"/>
</dbReference>